<evidence type="ECO:0000313" key="4">
    <source>
        <dbReference type="Proteomes" id="UP000472267"/>
    </source>
</evidence>
<dbReference type="OMA" id="LIRCVMC"/>
<protein>
    <recommendedName>
        <fullName evidence="2">Borealin N-terminal domain-containing protein</fullName>
    </recommendedName>
</protein>
<proteinExistence type="predicted"/>
<dbReference type="Gene3D" id="6.10.250.1900">
    <property type="match status" value="1"/>
</dbReference>
<dbReference type="AlphaFoldDB" id="A0A672J7L0"/>
<reference evidence="3" key="1">
    <citation type="submission" date="2019-06" db="EMBL/GenBank/DDBJ databases">
        <authorList>
            <consortium name="Wellcome Sanger Institute Data Sharing"/>
        </authorList>
    </citation>
    <scope>NUCLEOTIDE SEQUENCE [LARGE SCALE GENOMIC DNA]</scope>
</reference>
<dbReference type="Proteomes" id="UP000472267">
    <property type="component" value="Chromosome 3"/>
</dbReference>
<reference evidence="3" key="3">
    <citation type="submission" date="2025-09" db="UniProtKB">
        <authorList>
            <consortium name="Ensembl"/>
        </authorList>
    </citation>
    <scope>IDENTIFICATION</scope>
</reference>
<feature type="domain" description="Borealin N-terminal" evidence="2">
    <location>
        <begin position="46"/>
        <end position="98"/>
    </location>
</feature>
<evidence type="ECO:0000256" key="1">
    <source>
        <dbReference type="SAM" id="MobiDB-lite"/>
    </source>
</evidence>
<keyword evidence="4" id="KW-1185">Reference proteome</keyword>
<accession>A0A672J7L0</accession>
<dbReference type="InterPro" id="IPR018851">
    <property type="entry name" value="Borealin_N"/>
</dbReference>
<feature type="region of interest" description="Disordered" evidence="1">
    <location>
        <begin position="1"/>
        <end position="40"/>
    </location>
</feature>
<feature type="compositionally biased region" description="Basic and acidic residues" evidence="1">
    <location>
        <begin position="31"/>
        <end position="40"/>
    </location>
</feature>
<dbReference type="Ensembl" id="ENSSFAT00005051802.1">
    <property type="protein sequence ID" value="ENSSFAP00005050171.1"/>
    <property type="gene ID" value="ENSSFAG00005024217.1"/>
</dbReference>
<dbReference type="InParanoid" id="A0A672J7L0"/>
<feature type="compositionally biased region" description="Basic residues" evidence="1">
    <location>
        <begin position="13"/>
        <end position="26"/>
    </location>
</feature>
<feature type="compositionally biased region" description="Basic and acidic residues" evidence="1">
    <location>
        <begin position="1"/>
        <end position="12"/>
    </location>
</feature>
<organism evidence="3 4">
    <name type="scientific">Salarias fasciatus</name>
    <name type="common">Jewelled blenny</name>
    <name type="synonym">Blennius fasciatus</name>
    <dbReference type="NCBI Taxonomy" id="181472"/>
    <lineage>
        <taxon>Eukaryota</taxon>
        <taxon>Metazoa</taxon>
        <taxon>Chordata</taxon>
        <taxon>Craniata</taxon>
        <taxon>Vertebrata</taxon>
        <taxon>Euteleostomi</taxon>
        <taxon>Actinopterygii</taxon>
        <taxon>Neopterygii</taxon>
        <taxon>Teleostei</taxon>
        <taxon>Neoteleostei</taxon>
        <taxon>Acanthomorphata</taxon>
        <taxon>Ovalentaria</taxon>
        <taxon>Blenniimorphae</taxon>
        <taxon>Blenniiformes</taxon>
        <taxon>Blennioidei</taxon>
        <taxon>Blenniidae</taxon>
        <taxon>Salariinae</taxon>
        <taxon>Salarias</taxon>
    </lineage>
</organism>
<name>A0A672J7L0_SALFA</name>
<reference evidence="3" key="2">
    <citation type="submission" date="2025-08" db="UniProtKB">
        <authorList>
            <consortium name="Ensembl"/>
        </authorList>
    </citation>
    <scope>IDENTIFICATION</scope>
</reference>
<sequence>MTPQRSARELCRRCTRSKMAGRRPRNARNGPSKERLSREMRRSKMTLFIQQVEKEAQERVNELEAKTESLLTTVDKVFRVELMKKPPSLQSTLIGELLSCESDFRVQLCFCFFPRGSSVTAGRAQSGLQGHTASSQKKPKLRSVLRSQELVPCAATGFDVGVTLSLPQVCCVCR</sequence>
<evidence type="ECO:0000259" key="2">
    <source>
        <dbReference type="Pfam" id="PF10444"/>
    </source>
</evidence>
<dbReference type="Pfam" id="PF10444">
    <property type="entry name" value="Nbl1_Borealin_N"/>
    <property type="match status" value="1"/>
</dbReference>
<evidence type="ECO:0000313" key="3">
    <source>
        <dbReference type="Ensembl" id="ENSSFAP00005050171.1"/>
    </source>
</evidence>